<sequence>MTLAEDAAEVGVAAAPRALIVSLYGLYARQQDGWLSVASVVRMMAEFGVDGQAVRSSVFRLKRRGLLIAEKVGRAAGYRLSDVGQDILAEGDSRIFSRRRGTLDEGWLLVTFSVPEAEREKRHLLRTQLARLGLGTVAPGLWIAPAHRETEVAAALERAGLRGFTDLFRSHHVSSRPARETVRTWWDLDALDAVYAEFVQRFEPVRARWAADPDGPGARAFTDFVEVVTAWRRLPYLDPGLPLEVLPVGWVGVTAEDLFAALRERLAGPAATHARALLAGQA</sequence>
<gene>
    <name evidence="4" type="ORF">I4I82_20865</name>
</gene>
<keyword evidence="5" id="KW-1185">Reference proteome</keyword>
<dbReference type="Pfam" id="PF07848">
    <property type="entry name" value="PaaX"/>
    <property type="match status" value="1"/>
</dbReference>
<dbReference type="Pfam" id="PF08223">
    <property type="entry name" value="PaaX_C"/>
    <property type="match status" value="1"/>
</dbReference>
<protein>
    <submittedName>
        <fullName evidence="4">PaaX family transcriptional regulator</fullName>
    </submittedName>
</protein>
<evidence type="ECO:0000259" key="1">
    <source>
        <dbReference type="Pfam" id="PF07848"/>
    </source>
</evidence>
<dbReference type="InterPro" id="IPR013225">
    <property type="entry name" value="PaaX_C"/>
</dbReference>
<name>A0ABS6UCZ7_9PSEU</name>
<dbReference type="RefSeq" id="WP_218592190.1">
    <property type="nucleotide sequence ID" value="NZ_JADQDE010000030.1"/>
</dbReference>
<reference evidence="4 5" key="1">
    <citation type="submission" date="2020-11" db="EMBL/GenBank/DDBJ databases">
        <title>Pseudonocardia abyssalis sp. nov. and Pseudonocardia oceani sp. nov., description and phylogenomic analysis of two novel actinomycetes isolated from the deep Southern Ocean.</title>
        <authorList>
            <person name="Parra J."/>
        </authorList>
    </citation>
    <scope>NUCLEOTIDE SEQUENCE [LARGE SCALE GENOMIC DNA]</scope>
    <source>
        <strain evidence="5">KRD185</strain>
    </source>
</reference>
<evidence type="ECO:0000313" key="4">
    <source>
        <dbReference type="EMBL" id="MBW0130115.1"/>
    </source>
</evidence>
<accession>A0ABS6UCZ7</accession>
<dbReference type="Proteomes" id="UP000694300">
    <property type="component" value="Unassembled WGS sequence"/>
</dbReference>
<dbReference type="InterPro" id="IPR011965">
    <property type="entry name" value="PaaX_trns_reg"/>
</dbReference>
<dbReference type="PANTHER" id="PTHR30319:SF1">
    <property type="entry name" value="TRANSCRIPTIONAL REPRESSOR PAAX"/>
    <property type="match status" value="1"/>
</dbReference>
<dbReference type="EMBL" id="JADQDF010000001">
    <property type="protein sequence ID" value="MBW0130115.1"/>
    <property type="molecule type" value="Genomic_DNA"/>
</dbReference>
<feature type="domain" description="Transcriptional repressor PaaX-like central Cas2-like" evidence="3">
    <location>
        <begin position="102"/>
        <end position="182"/>
    </location>
</feature>
<dbReference type="Pfam" id="PF20803">
    <property type="entry name" value="PaaX_M"/>
    <property type="match status" value="1"/>
</dbReference>
<feature type="domain" description="Transcriptional repressor PaaX-like N-terminal" evidence="1">
    <location>
        <begin position="16"/>
        <end position="83"/>
    </location>
</feature>
<dbReference type="InterPro" id="IPR048846">
    <property type="entry name" value="PaaX-like_central"/>
</dbReference>
<feature type="domain" description="Transcriptional repressor PaaX-like C-terminal" evidence="2">
    <location>
        <begin position="186"/>
        <end position="275"/>
    </location>
</feature>
<organism evidence="4 5">
    <name type="scientific">Pseudonocardia oceani</name>
    <dbReference type="NCBI Taxonomy" id="2792013"/>
    <lineage>
        <taxon>Bacteria</taxon>
        <taxon>Bacillati</taxon>
        <taxon>Actinomycetota</taxon>
        <taxon>Actinomycetes</taxon>
        <taxon>Pseudonocardiales</taxon>
        <taxon>Pseudonocardiaceae</taxon>
        <taxon>Pseudonocardia</taxon>
    </lineage>
</organism>
<dbReference type="InterPro" id="IPR012906">
    <property type="entry name" value="PaaX-like_N"/>
</dbReference>
<comment type="caution">
    <text evidence="4">The sequence shown here is derived from an EMBL/GenBank/DDBJ whole genome shotgun (WGS) entry which is preliminary data.</text>
</comment>
<dbReference type="PANTHER" id="PTHR30319">
    <property type="entry name" value="PHENYLACETIC ACID REGULATOR-RELATED TRANSCRIPTIONAL REPRESSOR"/>
    <property type="match status" value="1"/>
</dbReference>
<evidence type="ECO:0000259" key="3">
    <source>
        <dbReference type="Pfam" id="PF20803"/>
    </source>
</evidence>
<evidence type="ECO:0000313" key="5">
    <source>
        <dbReference type="Proteomes" id="UP000694300"/>
    </source>
</evidence>
<proteinExistence type="predicted"/>
<dbReference type="PIRSF" id="PIRSF020623">
    <property type="entry name" value="PaaX"/>
    <property type="match status" value="1"/>
</dbReference>
<evidence type="ECO:0000259" key="2">
    <source>
        <dbReference type="Pfam" id="PF08223"/>
    </source>
</evidence>